<feature type="chain" id="PRO_5038988561" description="Lipoprotein" evidence="2">
    <location>
        <begin position="24"/>
        <end position="205"/>
    </location>
</feature>
<evidence type="ECO:0000256" key="1">
    <source>
        <dbReference type="SAM" id="MobiDB-lite"/>
    </source>
</evidence>
<feature type="region of interest" description="Disordered" evidence="1">
    <location>
        <begin position="165"/>
        <end position="205"/>
    </location>
</feature>
<gene>
    <name evidence="3" type="ORF">DV20_29535</name>
</gene>
<dbReference type="EMBL" id="JMQI01000062">
    <property type="protein sequence ID" value="KDN18735.1"/>
    <property type="molecule type" value="Genomic_DNA"/>
</dbReference>
<dbReference type="RefSeq" id="WP_043785916.1">
    <property type="nucleotide sequence ID" value="NZ_JMQI01000062.1"/>
</dbReference>
<feature type="compositionally biased region" description="Low complexity" evidence="1">
    <location>
        <begin position="28"/>
        <end position="52"/>
    </location>
</feature>
<dbReference type="AlphaFoldDB" id="A0A066TV76"/>
<protein>
    <recommendedName>
        <fullName evidence="5">Lipoprotein</fullName>
    </recommendedName>
</protein>
<comment type="caution">
    <text evidence="3">The sequence shown here is derived from an EMBL/GenBank/DDBJ whole genome shotgun (WGS) entry which is preliminary data.</text>
</comment>
<dbReference type="PROSITE" id="PS51257">
    <property type="entry name" value="PROKAR_LIPOPROTEIN"/>
    <property type="match status" value="1"/>
</dbReference>
<dbReference type="Proteomes" id="UP000027345">
    <property type="component" value="Unassembled WGS sequence"/>
</dbReference>
<sequence length="205" mass="20627">MNLFRPRRVIAVLALGVAGCATPAVPDAPSGTGPTTATTTETTPTAPGAEPSGPERPRTGDHEVAISIPELPIGGNADPAGTGKLCATASWLQPDALPDGGVTVTRIWADPPDGFRVGGSCGGLRGCASYRFRPGGGRCSVAVTGPGTAEGAQLKFAGRFSCTPGRESSCHELTRRVNPGSIGLSRPETTTEPEPTATPAATPTG</sequence>
<dbReference type="STRING" id="287986.DV20_29535"/>
<keyword evidence="2" id="KW-0732">Signal</keyword>
<evidence type="ECO:0000313" key="4">
    <source>
        <dbReference type="Proteomes" id="UP000027345"/>
    </source>
</evidence>
<evidence type="ECO:0008006" key="5">
    <source>
        <dbReference type="Google" id="ProtNLM"/>
    </source>
</evidence>
<feature type="region of interest" description="Disordered" evidence="1">
    <location>
        <begin position="21"/>
        <end position="60"/>
    </location>
</feature>
<name>A0A066TV76_9PSEU</name>
<dbReference type="eggNOG" id="ENOG5033E3V">
    <property type="taxonomic scope" value="Bacteria"/>
</dbReference>
<evidence type="ECO:0000256" key="2">
    <source>
        <dbReference type="SAM" id="SignalP"/>
    </source>
</evidence>
<dbReference type="OrthoDB" id="3621817at2"/>
<keyword evidence="4" id="KW-1185">Reference proteome</keyword>
<feature type="signal peptide" evidence="2">
    <location>
        <begin position="1"/>
        <end position="23"/>
    </location>
</feature>
<accession>A0A066TV76</accession>
<organism evidence="3 4">
    <name type="scientific">Amycolatopsis rifamycinica</name>
    <dbReference type="NCBI Taxonomy" id="287986"/>
    <lineage>
        <taxon>Bacteria</taxon>
        <taxon>Bacillati</taxon>
        <taxon>Actinomycetota</taxon>
        <taxon>Actinomycetes</taxon>
        <taxon>Pseudonocardiales</taxon>
        <taxon>Pseudonocardiaceae</taxon>
        <taxon>Amycolatopsis</taxon>
    </lineage>
</organism>
<evidence type="ECO:0000313" key="3">
    <source>
        <dbReference type="EMBL" id="KDN18735.1"/>
    </source>
</evidence>
<proteinExistence type="predicted"/>
<reference evidence="3 4" key="1">
    <citation type="submission" date="2014-05" db="EMBL/GenBank/DDBJ databases">
        <title>Draft genome sequence of Amycolatopsis rifamycinica DSM 46095.</title>
        <authorList>
            <person name="Lal R."/>
            <person name="Saxena A."/>
            <person name="Kumari R."/>
            <person name="Mukherjee U."/>
            <person name="Singh P."/>
            <person name="Sangwan N."/>
            <person name="Mahato N.K."/>
        </authorList>
    </citation>
    <scope>NUCLEOTIDE SEQUENCE [LARGE SCALE GENOMIC DNA]</scope>
    <source>
        <strain evidence="3 4">DSM 46095</strain>
    </source>
</reference>
<feature type="compositionally biased region" description="Low complexity" evidence="1">
    <location>
        <begin position="187"/>
        <end position="205"/>
    </location>
</feature>